<dbReference type="EC" id="1.16.3.2" evidence="7"/>
<keyword evidence="4 9" id="KW-0560">Oxidoreductase</keyword>
<evidence type="ECO:0000256" key="6">
    <source>
        <dbReference type="PIRSR" id="PIRSR601519-1"/>
    </source>
</evidence>
<dbReference type="GO" id="GO:0008198">
    <property type="term" value="F:ferrous iron binding"/>
    <property type="evidence" value="ECO:0007669"/>
    <property type="project" value="TreeGrafter"/>
</dbReference>
<evidence type="ECO:0000259" key="8">
    <source>
        <dbReference type="PROSITE" id="PS50905"/>
    </source>
</evidence>
<reference evidence="9 10" key="1">
    <citation type="submission" date="2019-02" db="EMBL/GenBank/DDBJ databases">
        <title>Deep-cultivation of Planctomycetes and their phenomic and genomic characterization uncovers novel biology.</title>
        <authorList>
            <person name="Wiegand S."/>
            <person name="Jogler M."/>
            <person name="Boedeker C."/>
            <person name="Pinto D."/>
            <person name="Vollmers J."/>
            <person name="Rivas-Marin E."/>
            <person name="Kohn T."/>
            <person name="Peeters S.H."/>
            <person name="Heuer A."/>
            <person name="Rast P."/>
            <person name="Oberbeckmann S."/>
            <person name="Bunk B."/>
            <person name="Jeske O."/>
            <person name="Meyerdierks A."/>
            <person name="Storesund J.E."/>
            <person name="Kallscheuer N."/>
            <person name="Luecker S."/>
            <person name="Lage O.M."/>
            <person name="Pohl T."/>
            <person name="Merkel B.J."/>
            <person name="Hornburger P."/>
            <person name="Mueller R.-W."/>
            <person name="Bruemmer F."/>
            <person name="Labrenz M."/>
            <person name="Spormann A.M."/>
            <person name="Op den Camp H."/>
            <person name="Overmann J."/>
            <person name="Amann R."/>
            <person name="Jetten M.S.M."/>
            <person name="Mascher T."/>
            <person name="Medema M.H."/>
            <person name="Devos D.P."/>
            <person name="Kaster A.-K."/>
            <person name="Ovreas L."/>
            <person name="Rohde M."/>
            <person name="Galperin M.Y."/>
            <person name="Jogler C."/>
        </authorList>
    </citation>
    <scope>NUCLEOTIDE SEQUENCE [LARGE SCALE GENOMIC DNA]</scope>
    <source>
        <strain evidence="9 10">Pan181</strain>
    </source>
</reference>
<feature type="domain" description="Ferritin-like diiron" evidence="8">
    <location>
        <begin position="2"/>
        <end position="147"/>
    </location>
</feature>
<keyword evidence="7" id="KW-0963">Cytoplasm</keyword>
<dbReference type="GO" id="GO:0008199">
    <property type="term" value="F:ferric iron binding"/>
    <property type="evidence" value="ECO:0007669"/>
    <property type="project" value="InterPro"/>
</dbReference>
<evidence type="ECO:0000313" key="10">
    <source>
        <dbReference type="Proteomes" id="UP000315750"/>
    </source>
</evidence>
<protein>
    <recommendedName>
        <fullName evidence="7">Ferritin</fullName>
        <ecNumber evidence="7">1.16.3.2</ecNumber>
    </recommendedName>
</protein>
<dbReference type="PANTHER" id="PTHR11431">
    <property type="entry name" value="FERRITIN"/>
    <property type="match status" value="1"/>
</dbReference>
<keyword evidence="2 7" id="KW-0409">Iron storage</keyword>
<organism evidence="9 10">
    <name type="scientific">Aeoliella mucimassa</name>
    <dbReference type="NCBI Taxonomy" id="2527972"/>
    <lineage>
        <taxon>Bacteria</taxon>
        <taxon>Pseudomonadati</taxon>
        <taxon>Planctomycetota</taxon>
        <taxon>Planctomycetia</taxon>
        <taxon>Pirellulales</taxon>
        <taxon>Lacipirellulaceae</taxon>
        <taxon>Aeoliella</taxon>
    </lineage>
</organism>
<evidence type="ECO:0000313" key="9">
    <source>
        <dbReference type="EMBL" id="QDU53985.1"/>
    </source>
</evidence>
<dbReference type="PROSITE" id="PS50905">
    <property type="entry name" value="FERRITIN_LIKE"/>
    <property type="match status" value="1"/>
</dbReference>
<dbReference type="CDD" id="cd01055">
    <property type="entry name" value="Nonheme_Ferritin"/>
    <property type="match status" value="1"/>
</dbReference>
<dbReference type="Gene3D" id="1.20.1260.10">
    <property type="match status" value="1"/>
</dbReference>
<dbReference type="GO" id="GO:0006826">
    <property type="term" value="P:iron ion transport"/>
    <property type="evidence" value="ECO:0007669"/>
    <property type="project" value="InterPro"/>
</dbReference>
<dbReference type="PANTHER" id="PTHR11431:SF127">
    <property type="entry name" value="BACTERIAL NON-HEME FERRITIN"/>
    <property type="match status" value="1"/>
</dbReference>
<dbReference type="InterPro" id="IPR041719">
    <property type="entry name" value="Ferritin_prok"/>
</dbReference>
<gene>
    <name evidence="9" type="primary">ftnA</name>
    <name evidence="9" type="ORF">Pan181_01640</name>
</gene>
<evidence type="ECO:0000256" key="3">
    <source>
        <dbReference type="ARBA" id="ARBA00022723"/>
    </source>
</evidence>
<dbReference type="InterPro" id="IPR009040">
    <property type="entry name" value="Ferritin-like_diiron"/>
</dbReference>
<keyword evidence="5 6" id="KW-0408">Iron</keyword>
<proteinExistence type="inferred from homology"/>
<feature type="binding site" evidence="6">
    <location>
        <position position="129"/>
    </location>
    <ligand>
        <name>Fe cation</name>
        <dbReference type="ChEBI" id="CHEBI:24875"/>
        <label>1</label>
    </ligand>
</feature>
<dbReference type="InterPro" id="IPR012347">
    <property type="entry name" value="Ferritin-like"/>
</dbReference>
<dbReference type="Pfam" id="PF00210">
    <property type="entry name" value="Ferritin"/>
    <property type="match status" value="1"/>
</dbReference>
<sequence>MPSLSSVMTDAINDQINNELFASYSYLSMSAYCEHKQFTGCAQWMRVQSQEEYTHAMRLYEFLIARGARVKLSPIAQPTIDFDSVPGVFSTAYAQEQSVTEQIEQLYELAFQEKAFAALVELEWFIKEQVEEEKSARDIVHKFEMVKDDPASLLALDQELGARQPGDDGAVAGE</sequence>
<dbReference type="KEGG" id="amuc:Pan181_01640"/>
<dbReference type="EMBL" id="CP036278">
    <property type="protein sequence ID" value="QDU53985.1"/>
    <property type="molecule type" value="Genomic_DNA"/>
</dbReference>
<comment type="function">
    <text evidence="7">Iron-storage protein.</text>
</comment>
<evidence type="ECO:0000256" key="7">
    <source>
        <dbReference type="RuleBase" id="RU361145"/>
    </source>
</evidence>
<evidence type="ECO:0000256" key="1">
    <source>
        <dbReference type="ARBA" id="ARBA00006950"/>
    </source>
</evidence>
<dbReference type="FunFam" id="1.20.1260.10:FF:000001">
    <property type="entry name" value="Non-heme ferritin"/>
    <property type="match status" value="1"/>
</dbReference>
<dbReference type="RefSeq" id="WP_145245021.1">
    <property type="nucleotide sequence ID" value="NZ_CP036278.1"/>
</dbReference>
<comment type="subcellular location">
    <subcellularLocation>
        <location evidence="7">Cytoplasm</location>
    </subcellularLocation>
</comment>
<dbReference type="OrthoDB" id="9801481at2"/>
<keyword evidence="3 6" id="KW-0479">Metal-binding</keyword>
<feature type="binding site" evidence="6">
    <location>
        <position position="96"/>
    </location>
    <ligand>
        <name>Fe cation</name>
        <dbReference type="ChEBI" id="CHEBI:24875"/>
        <label>1</label>
    </ligand>
</feature>
<name>A0A518AGY0_9BACT</name>
<evidence type="ECO:0000256" key="2">
    <source>
        <dbReference type="ARBA" id="ARBA00022434"/>
    </source>
</evidence>
<keyword evidence="10" id="KW-1185">Reference proteome</keyword>
<dbReference type="GO" id="GO:0005829">
    <property type="term" value="C:cytosol"/>
    <property type="evidence" value="ECO:0007669"/>
    <property type="project" value="TreeGrafter"/>
</dbReference>
<dbReference type="InterPro" id="IPR009078">
    <property type="entry name" value="Ferritin-like_SF"/>
</dbReference>
<dbReference type="GO" id="GO:0006879">
    <property type="term" value="P:intracellular iron ion homeostasis"/>
    <property type="evidence" value="ECO:0007669"/>
    <property type="project" value="UniProtKB-KW"/>
</dbReference>
<feature type="binding site" evidence="6">
    <location>
        <position position="55"/>
    </location>
    <ligand>
        <name>Fe cation</name>
        <dbReference type="ChEBI" id="CHEBI:24875"/>
        <label>1</label>
    </ligand>
</feature>
<dbReference type="InterPro" id="IPR008331">
    <property type="entry name" value="Ferritin_DPS_dom"/>
</dbReference>
<feature type="binding site" evidence="6">
    <location>
        <position position="19"/>
    </location>
    <ligand>
        <name>Fe cation</name>
        <dbReference type="ChEBI" id="CHEBI:24875"/>
        <label>1</label>
    </ligand>
</feature>
<dbReference type="Proteomes" id="UP000315750">
    <property type="component" value="Chromosome"/>
</dbReference>
<dbReference type="SUPFAM" id="SSF47240">
    <property type="entry name" value="Ferritin-like"/>
    <property type="match status" value="1"/>
</dbReference>
<comment type="similarity">
    <text evidence="1 7">Belongs to the ferritin family. Prokaryotic subfamily.</text>
</comment>
<comment type="catalytic activity">
    <reaction evidence="7">
        <text>4 Fe(2+) + O2 + 6 H2O = 4 iron(III) oxide-hydroxide + 12 H(+)</text>
        <dbReference type="Rhea" id="RHEA:11972"/>
        <dbReference type="ChEBI" id="CHEBI:15377"/>
        <dbReference type="ChEBI" id="CHEBI:15378"/>
        <dbReference type="ChEBI" id="CHEBI:15379"/>
        <dbReference type="ChEBI" id="CHEBI:29033"/>
        <dbReference type="ChEBI" id="CHEBI:78619"/>
        <dbReference type="EC" id="1.16.3.2"/>
    </reaction>
</comment>
<feature type="binding site" evidence="6">
    <location>
        <position position="52"/>
    </location>
    <ligand>
        <name>Fe cation</name>
        <dbReference type="ChEBI" id="CHEBI:24875"/>
        <label>1</label>
    </ligand>
</feature>
<dbReference type="GO" id="GO:0042802">
    <property type="term" value="F:identical protein binding"/>
    <property type="evidence" value="ECO:0007669"/>
    <property type="project" value="UniProtKB-ARBA"/>
</dbReference>
<dbReference type="AlphaFoldDB" id="A0A518AGY0"/>
<evidence type="ECO:0000256" key="4">
    <source>
        <dbReference type="ARBA" id="ARBA00023002"/>
    </source>
</evidence>
<dbReference type="InterPro" id="IPR001519">
    <property type="entry name" value="Ferritin"/>
</dbReference>
<evidence type="ECO:0000256" key="5">
    <source>
        <dbReference type="ARBA" id="ARBA00023004"/>
    </source>
</evidence>
<accession>A0A518AGY0</accession>
<dbReference type="GO" id="GO:0004322">
    <property type="term" value="F:ferroxidase activity"/>
    <property type="evidence" value="ECO:0007669"/>
    <property type="project" value="TreeGrafter"/>
</dbReference>